<dbReference type="Proteomes" id="UP000188273">
    <property type="component" value="Chromosome"/>
</dbReference>
<keyword evidence="2" id="KW-0378">Hydrolase</keyword>
<dbReference type="InterPro" id="IPR039743">
    <property type="entry name" value="6GAL/EXGAL"/>
</dbReference>
<protein>
    <submittedName>
        <fullName evidence="2">O-Glycosyl hydrolase</fullName>
    </submittedName>
</protein>
<evidence type="ECO:0000259" key="1">
    <source>
        <dbReference type="Pfam" id="PF14587"/>
    </source>
</evidence>
<dbReference type="Pfam" id="PF14587">
    <property type="entry name" value="Glyco_hydr_30_2"/>
    <property type="match status" value="1"/>
</dbReference>
<dbReference type="PANTHER" id="PTHR42767:SF1">
    <property type="entry name" value="ENDO-BETA-1,6-GALACTANASE-LIKE DOMAIN-CONTAINING PROTEIN"/>
    <property type="match status" value="1"/>
</dbReference>
<dbReference type="InterPro" id="IPR017853">
    <property type="entry name" value="GH"/>
</dbReference>
<dbReference type="SUPFAM" id="SSF51445">
    <property type="entry name" value="(Trans)glycosidases"/>
    <property type="match status" value="1"/>
</dbReference>
<keyword evidence="3" id="KW-1185">Reference proteome</keyword>
<organism evidence="2 3">
    <name type="scientific">Sedimentisphaera cyanobacteriorum</name>
    <dbReference type="NCBI Taxonomy" id="1940790"/>
    <lineage>
        <taxon>Bacteria</taxon>
        <taxon>Pseudomonadati</taxon>
        <taxon>Planctomycetota</taxon>
        <taxon>Phycisphaerae</taxon>
        <taxon>Sedimentisphaerales</taxon>
        <taxon>Sedimentisphaeraceae</taxon>
        <taxon>Sedimentisphaera</taxon>
    </lineage>
</organism>
<dbReference type="STRING" id="1940790.L21SP3_00018"/>
<reference evidence="3" key="1">
    <citation type="submission" date="2017-02" db="EMBL/GenBank/DDBJ databases">
        <title>Comparative genomics and description of representatives of a novel lineage of planctomycetes thriving in anoxic sediments.</title>
        <authorList>
            <person name="Spring S."/>
            <person name="Bunk B."/>
            <person name="Sproer C."/>
            <person name="Klenk H.-P."/>
        </authorList>
    </citation>
    <scope>NUCLEOTIDE SEQUENCE [LARGE SCALE GENOMIC DNA]</scope>
    <source>
        <strain evidence="3">L21-RPul-D3</strain>
    </source>
</reference>
<evidence type="ECO:0000313" key="2">
    <source>
        <dbReference type="EMBL" id="AQQ08242.1"/>
    </source>
</evidence>
<dbReference type="PANTHER" id="PTHR42767">
    <property type="entry name" value="ENDO-BETA-1,6-GALACTANASE"/>
    <property type="match status" value="1"/>
</dbReference>
<evidence type="ECO:0000313" key="3">
    <source>
        <dbReference type="Proteomes" id="UP000188273"/>
    </source>
</evidence>
<dbReference type="KEGG" id="pbu:L21SP3_00018"/>
<feature type="domain" description="Endo-beta-1,6-galactanase-like" evidence="1">
    <location>
        <begin position="42"/>
        <end position="412"/>
    </location>
</feature>
<dbReference type="Gene3D" id="2.60.40.1180">
    <property type="entry name" value="Golgi alpha-mannosidase II"/>
    <property type="match status" value="1"/>
</dbReference>
<gene>
    <name evidence="2" type="ORF">L21SP3_00018</name>
</gene>
<dbReference type="EMBL" id="CP019633">
    <property type="protein sequence ID" value="AQQ08242.1"/>
    <property type="molecule type" value="Genomic_DNA"/>
</dbReference>
<dbReference type="AlphaFoldDB" id="A0A1Q2HLF3"/>
<dbReference type="Gene3D" id="3.20.20.80">
    <property type="entry name" value="Glycosidases"/>
    <property type="match status" value="1"/>
</dbReference>
<dbReference type="GO" id="GO:0004553">
    <property type="term" value="F:hydrolase activity, hydrolyzing O-glycosyl compounds"/>
    <property type="evidence" value="ECO:0007669"/>
    <property type="project" value="InterPro"/>
</dbReference>
<dbReference type="InterPro" id="IPR013780">
    <property type="entry name" value="Glyco_hydro_b"/>
</dbReference>
<dbReference type="InterPro" id="IPR039514">
    <property type="entry name" value="6GAL-like"/>
</dbReference>
<name>A0A1Q2HLF3_9BACT</name>
<proteinExistence type="predicted"/>
<sequence>MDLGLKKILSTVLLFCISGGALSYVEVRPGSRNLITKTDKSVKISIDTSKKHQKITSFGASDCWTAQMVGQWPKEKTDAIADMLFSASLKEDGSPKGIGLSSWRFNIGAGSDINDKITDPWRQSSWLFNEAKDDIYMPEFEKETRPRIKGQRTFLRAARERGVEEFTAFTISPPINMTKNGRGFCSKDVGSTNLQEGKTGEFCDYIIDSVRALQSADDVEFDFISPINEPEWDWNKRSQEGCRYNNSQMSEIAKTLHGKIENQESVNARLLMPESGHLKSFYDWQDSSDKSKGKYIEQFFEKSSDNYSGKALSNLLCGHSYFLDDPSEGLVDARVKFRKALDKYPELDYRHTEYCILGKTDHGFGGNGRDLSITSALFIARVIHYDLTIVEACGWDWWLGISPHDYKDGLVYTTKTIKDGRYNDSKMLWAMGNFSRFIRPGMYRAELERSDGVQNENAFEGLMASAYAGNNEKIAAAVFVNYSGKSESVSFEKDGLPEDARVVPYITDSASDLAPCKAGSLDNSFKIPAKSIVTFVIQAK</sequence>
<accession>A0A1Q2HLF3</accession>